<evidence type="ECO:0000256" key="1">
    <source>
        <dbReference type="ARBA" id="ARBA00022737"/>
    </source>
</evidence>
<evidence type="ECO:0000256" key="4">
    <source>
        <dbReference type="SAM" id="MobiDB-lite"/>
    </source>
</evidence>
<comment type="caution">
    <text evidence="5">The sequence shown here is derived from an EMBL/GenBank/DDBJ whole genome shotgun (WGS) entry which is preliminary data.</text>
</comment>
<dbReference type="InterPro" id="IPR002110">
    <property type="entry name" value="Ankyrin_rpt"/>
</dbReference>
<dbReference type="PROSITE" id="PS50088">
    <property type="entry name" value="ANK_REPEAT"/>
    <property type="match status" value="3"/>
</dbReference>
<protein>
    <recommendedName>
        <fullName evidence="7">Ankyrin repeat protein</fullName>
    </recommendedName>
</protein>
<evidence type="ECO:0000256" key="3">
    <source>
        <dbReference type="PROSITE-ProRule" id="PRU00023"/>
    </source>
</evidence>
<dbReference type="PROSITE" id="PS50297">
    <property type="entry name" value="ANK_REP_REGION"/>
    <property type="match status" value="2"/>
</dbReference>
<sequence>MHRSLGSPPLLPRPRPHISELPVEIRDVILEHVSSEQRKPYTQVDAALAALARTSRQFYDCAMPLLYRDVVRKHPLLVYWAAQHGREGTMKRLFAAGETLMQSVRFDWRTPRWSMLVPDDHIPPECSYWSPGRLYRNMSLGGVVCPGPTCPHVHMAQLQCRGHASPVHFAVVAGHVELLELMIDRCPGIVRQESRGLQFGGDGTPLHLALDCPSRLTGKQVLRIVQLLLRAGSDTRIKCGDLGMDRDSALHIACRLGRKDIVRLLLDQEPEASVNFVNHKGVSPIWEAIFRDQWPVIDLLLQHGVSIDSVSDHGYTPLISACIQGKWKRAMRLVRRGADVNAQCKFDQRRGDYDSCPLRQVLPGQWTPSHGLFGRRPIDICCHRGVSEHQHELDTYDSVDGSSRSTHPSRSNRQDLVAMLIERGADLGPDGSNSQRPPLVVAAASHLGGIVAALIRAGVAVNLADAHGISPLAAATCFGVGCPVSIENYHPVRHVTDFSLTALLFSSHSMEPDEDLDSKHCSGLECCVKQLLEHGADVNLVNQYGDTPWSLLTVERKIRWRVFRDEGAWYMMTNVGFWGTKLAPQQKARMVGLYLKHGADPLAPLDATFGDGGDDLTKLSWSAAQHLFFSGEFPSCRLVGVRDGRDSPRFAFALQFLEESFGRSHLVPETPHPSALLWPLRFAKVDVARTIWDLGVPADLFKEERCLEHLGSVFGSEPVQLGSAVLELAVLARDFRLVTQVIELAKGLKVRPQAVLLALHDQQRLILDRLIAHGAPVHVPDESMKLDGRPVKQHADPSISRWRDHMVAYRKAGTVGNCKNPIKLAIRHTSEDKEMAGCLEILLNRSTDTMTPECRSLYLQEASRRLLPTVLRSLLQHPAIRAMRDAELRDGIDVYKELLIDLLHYVDRVCLLFCKQQKANRRVCPQHKESPTEEGDDWLWGSGAPCTCLHKGRKLPGNEKRLRCRDPELVQQSIDRWAYCLGVIAGEGVDPNSRALPDGPELGTRRRPPRGSHAGMSILDYLDRSALYSGNHWFRTRLANMLRLYGDRGRSEFNVTDCFEAIIERSCGR</sequence>
<reference evidence="5" key="2">
    <citation type="submission" date="2023-06" db="EMBL/GenBank/DDBJ databases">
        <authorList>
            <consortium name="Lawrence Berkeley National Laboratory"/>
            <person name="Mondo S.J."/>
            <person name="Hensen N."/>
            <person name="Bonometti L."/>
            <person name="Westerberg I."/>
            <person name="Brannstrom I.O."/>
            <person name="Guillou S."/>
            <person name="Cros-Aarteil S."/>
            <person name="Calhoun S."/>
            <person name="Haridas S."/>
            <person name="Kuo A."/>
            <person name="Pangilinan J."/>
            <person name="Riley R."/>
            <person name="Labutti K."/>
            <person name="Andreopoulos B."/>
            <person name="Lipzen A."/>
            <person name="Chen C."/>
            <person name="Yanf M."/>
            <person name="Daum C."/>
            <person name="Ng V."/>
            <person name="Clum A."/>
            <person name="Steindorff A."/>
            <person name="Ohm R."/>
            <person name="Martin F."/>
            <person name="Silar P."/>
            <person name="Natvig D."/>
            <person name="Lalanne C."/>
            <person name="Gautier V."/>
            <person name="Ament-Velasquez S.L."/>
            <person name="Kruys A."/>
            <person name="Hutchinson M.I."/>
            <person name="Powell A.J."/>
            <person name="Barry K."/>
            <person name="Miller A.N."/>
            <person name="Grigoriev I.V."/>
            <person name="Debuchy R."/>
            <person name="Gladieux P."/>
            <person name="Thoren M.H."/>
            <person name="Johannesson H."/>
        </authorList>
    </citation>
    <scope>NUCLEOTIDE SEQUENCE</scope>
    <source>
        <strain evidence="5">PSN324</strain>
    </source>
</reference>
<keyword evidence="2 3" id="KW-0040">ANK repeat</keyword>
<keyword evidence="1" id="KW-0677">Repeat</keyword>
<gene>
    <name evidence="5" type="ORF">QBC42DRAFT_248966</name>
</gene>
<dbReference type="Gene3D" id="1.25.40.20">
    <property type="entry name" value="Ankyrin repeat-containing domain"/>
    <property type="match status" value="3"/>
</dbReference>
<organism evidence="5 6">
    <name type="scientific">Cladorrhinum samala</name>
    <dbReference type="NCBI Taxonomy" id="585594"/>
    <lineage>
        <taxon>Eukaryota</taxon>
        <taxon>Fungi</taxon>
        <taxon>Dikarya</taxon>
        <taxon>Ascomycota</taxon>
        <taxon>Pezizomycotina</taxon>
        <taxon>Sordariomycetes</taxon>
        <taxon>Sordariomycetidae</taxon>
        <taxon>Sordariales</taxon>
        <taxon>Podosporaceae</taxon>
        <taxon>Cladorrhinum</taxon>
    </lineage>
</organism>
<evidence type="ECO:0000313" key="5">
    <source>
        <dbReference type="EMBL" id="KAK4465166.1"/>
    </source>
</evidence>
<evidence type="ECO:0000313" key="6">
    <source>
        <dbReference type="Proteomes" id="UP001321749"/>
    </source>
</evidence>
<name>A0AAV9HZH3_9PEZI</name>
<dbReference type="PANTHER" id="PTHR24198">
    <property type="entry name" value="ANKYRIN REPEAT AND PROTEIN KINASE DOMAIN-CONTAINING PROTEIN"/>
    <property type="match status" value="1"/>
</dbReference>
<feature type="repeat" description="ANK" evidence="3">
    <location>
        <begin position="245"/>
        <end position="267"/>
    </location>
</feature>
<feature type="repeat" description="ANK" evidence="3">
    <location>
        <begin position="280"/>
        <end position="312"/>
    </location>
</feature>
<proteinExistence type="predicted"/>
<dbReference type="Pfam" id="PF12796">
    <property type="entry name" value="Ank_2"/>
    <property type="match status" value="1"/>
</dbReference>
<dbReference type="EMBL" id="MU864942">
    <property type="protein sequence ID" value="KAK4465166.1"/>
    <property type="molecule type" value="Genomic_DNA"/>
</dbReference>
<accession>A0AAV9HZH3</accession>
<evidence type="ECO:0000256" key="2">
    <source>
        <dbReference type="ARBA" id="ARBA00023043"/>
    </source>
</evidence>
<feature type="region of interest" description="Disordered" evidence="4">
    <location>
        <begin position="992"/>
        <end position="1013"/>
    </location>
</feature>
<dbReference type="SMART" id="SM00248">
    <property type="entry name" value="ANK"/>
    <property type="match status" value="8"/>
</dbReference>
<dbReference type="PANTHER" id="PTHR24198:SF165">
    <property type="entry name" value="ANKYRIN REPEAT-CONTAINING PROTEIN-RELATED"/>
    <property type="match status" value="1"/>
</dbReference>
<dbReference type="Pfam" id="PF00023">
    <property type="entry name" value="Ank"/>
    <property type="match status" value="1"/>
</dbReference>
<reference evidence="5" key="1">
    <citation type="journal article" date="2023" name="Mol. Phylogenet. Evol.">
        <title>Genome-scale phylogeny and comparative genomics of the fungal order Sordariales.</title>
        <authorList>
            <person name="Hensen N."/>
            <person name="Bonometti L."/>
            <person name="Westerberg I."/>
            <person name="Brannstrom I.O."/>
            <person name="Guillou S."/>
            <person name="Cros-Aarteil S."/>
            <person name="Calhoun S."/>
            <person name="Haridas S."/>
            <person name="Kuo A."/>
            <person name="Mondo S."/>
            <person name="Pangilinan J."/>
            <person name="Riley R."/>
            <person name="LaButti K."/>
            <person name="Andreopoulos B."/>
            <person name="Lipzen A."/>
            <person name="Chen C."/>
            <person name="Yan M."/>
            <person name="Daum C."/>
            <person name="Ng V."/>
            <person name="Clum A."/>
            <person name="Steindorff A."/>
            <person name="Ohm R.A."/>
            <person name="Martin F."/>
            <person name="Silar P."/>
            <person name="Natvig D.O."/>
            <person name="Lalanne C."/>
            <person name="Gautier V."/>
            <person name="Ament-Velasquez S.L."/>
            <person name="Kruys A."/>
            <person name="Hutchinson M.I."/>
            <person name="Powell A.J."/>
            <person name="Barry K."/>
            <person name="Miller A.N."/>
            <person name="Grigoriev I.V."/>
            <person name="Debuchy R."/>
            <person name="Gladieux P."/>
            <person name="Hiltunen Thoren M."/>
            <person name="Johannesson H."/>
        </authorList>
    </citation>
    <scope>NUCLEOTIDE SEQUENCE</scope>
    <source>
        <strain evidence="5">PSN324</strain>
    </source>
</reference>
<keyword evidence="6" id="KW-1185">Reference proteome</keyword>
<evidence type="ECO:0008006" key="7">
    <source>
        <dbReference type="Google" id="ProtNLM"/>
    </source>
</evidence>
<dbReference type="SUPFAM" id="SSF48403">
    <property type="entry name" value="Ankyrin repeat"/>
    <property type="match status" value="2"/>
</dbReference>
<dbReference type="Proteomes" id="UP001321749">
    <property type="component" value="Unassembled WGS sequence"/>
</dbReference>
<dbReference type="InterPro" id="IPR036770">
    <property type="entry name" value="Ankyrin_rpt-contain_sf"/>
</dbReference>
<feature type="repeat" description="ANK" evidence="3">
    <location>
        <begin position="313"/>
        <end position="345"/>
    </location>
</feature>
<dbReference type="AlphaFoldDB" id="A0AAV9HZH3"/>